<feature type="transmembrane region" description="Helical" evidence="1">
    <location>
        <begin position="137"/>
        <end position="161"/>
    </location>
</feature>
<dbReference type="PANTHER" id="PTHR47797">
    <property type="entry name" value="DEHYDROGENASE, PUTATIVE (AFU_ORTHOLOGUE AFUA_8G05805)-RELATED"/>
    <property type="match status" value="1"/>
</dbReference>
<feature type="transmembrane region" description="Helical" evidence="1">
    <location>
        <begin position="113"/>
        <end position="131"/>
    </location>
</feature>
<dbReference type="Gene3D" id="1.20.120.1770">
    <property type="match status" value="1"/>
</dbReference>
<dbReference type="SUPFAM" id="SSF49344">
    <property type="entry name" value="CBD9-like"/>
    <property type="match status" value="1"/>
</dbReference>
<evidence type="ECO:0000256" key="1">
    <source>
        <dbReference type="SAM" id="Phobius"/>
    </source>
</evidence>
<dbReference type="Gene3D" id="2.60.40.1210">
    <property type="entry name" value="Cellobiose dehydrogenase, cytochrome domain"/>
    <property type="match status" value="1"/>
</dbReference>
<feature type="transmembrane region" description="Helical" evidence="1">
    <location>
        <begin position="173"/>
        <end position="192"/>
    </location>
</feature>
<dbReference type="CDD" id="cd08760">
    <property type="entry name" value="Cyt_b561_FRRS1_like"/>
    <property type="match status" value="1"/>
</dbReference>
<keyword evidence="1" id="KW-1133">Transmembrane helix</keyword>
<protein>
    <recommendedName>
        <fullName evidence="4">Cytochrome b561 domain-containing protein</fullName>
    </recommendedName>
</protein>
<evidence type="ECO:0008006" key="4">
    <source>
        <dbReference type="Google" id="ProtNLM"/>
    </source>
</evidence>
<reference evidence="2 3" key="1">
    <citation type="journal article" date="2023" name="Plant Dis.">
        <title>First Report of Diplodia intermedia Causing Canker and Dieback Diseases on Apple Trees in Canada.</title>
        <authorList>
            <person name="Ellouze W."/>
            <person name="Ilyukhin E."/>
            <person name="Sulman M."/>
            <person name="Ali S."/>
        </authorList>
    </citation>
    <scope>NUCLEOTIDE SEQUENCE [LARGE SCALE GENOMIC DNA]</scope>
    <source>
        <strain evidence="2 3">M45-28</strain>
    </source>
</reference>
<keyword evidence="1" id="KW-0812">Transmembrane</keyword>
<sequence>MDGALMFVFYPDEQHNDGEGYYNAEVKCKSCRALGREKDGYEHWLWSANDYQTLRTAEADAPLQMHTLYGRFETIVEQSPSGNLTRAGGDRTSMGIKGPPASSKDLVRAHGSLMLLAFLAVYPAGVLGILHGGKRAFWMHAGAQATATACVLVAGAFAIFAPPAHSHTGPLLLSHRVFGSAVLIVVVAQGGIGYMHHRTFVLTRERSHWSLWHRPLGYVVLLLGCANAAL</sequence>
<evidence type="ECO:0000313" key="3">
    <source>
        <dbReference type="Proteomes" id="UP001521184"/>
    </source>
</evidence>
<evidence type="ECO:0000313" key="2">
    <source>
        <dbReference type="EMBL" id="KAL1633245.1"/>
    </source>
</evidence>
<dbReference type="PANTHER" id="PTHR47797:SF3">
    <property type="entry name" value="CYTOCHROME B561 DOMAIN-CONTAINING PROTEIN"/>
    <property type="match status" value="1"/>
</dbReference>
<keyword evidence="1" id="KW-0472">Membrane</keyword>
<organism evidence="2 3">
    <name type="scientific">Diplodia intermedia</name>
    <dbReference type="NCBI Taxonomy" id="856260"/>
    <lineage>
        <taxon>Eukaryota</taxon>
        <taxon>Fungi</taxon>
        <taxon>Dikarya</taxon>
        <taxon>Ascomycota</taxon>
        <taxon>Pezizomycotina</taxon>
        <taxon>Dothideomycetes</taxon>
        <taxon>Dothideomycetes incertae sedis</taxon>
        <taxon>Botryosphaeriales</taxon>
        <taxon>Botryosphaeriaceae</taxon>
        <taxon>Diplodia</taxon>
    </lineage>
</organism>
<dbReference type="Proteomes" id="UP001521184">
    <property type="component" value="Unassembled WGS sequence"/>
</dbReference>
<dbReference type="EMBL" id="JAKEKT020000162">
    <property type="protein sequence ID" value="KAL1633245.1"/>
    <property type="molecule type" value="Genomic_DNA"/>
</dbReference>
<accession>A0ABR3T0Z2</accession>
<proteinExistence type="predicted"/>
<gene>
    <name evidence="2" type="ORF">SLS58_011180</name>
</gene>
<keyword evidence="3" id="KW-1185">Reference proteome</keyword>
<name>A0ABR3T0Z2_9PEZI</name>
<comment type="caution">
    <text evidence="2">The sequence shown here is derived from an EMBL/GenBank/DDBJ whole genome shotgun (WGS) entry which is preliminary data.</text>
</comment>